<feature type="repeat" description="WD" evidence="4">
    <location>
        <begin position="287"/>
        <end position="328"/>
    </location>
</feature>
<dbReference type="GO" id="GO:0000398">
    <property type="term" value="P:mRNA splicing, via spliceosome"/>
    <property type="evidence" value="ECO:0007669"/>
    <property type="project" value="InterPro"/>
</dbReference>
<comment type="caution">
    <text evidence="6">The sequence shown here is derived from an EMBL/GenBank/DDBJ whole genome shotgun (WGS) entry which is preliminary data.</text>
</comment>
<feature type="repeat" description="WD" evidence="4">
    <location>
        <begin position="203"/>
        <end position="244"/>
    </location>
</feature>
<feature type="repeat" description="WD" evidence="4">
    <location>
        <begin position="412"/>
        <end position="452"/>
    </location>
</feature>
<dbReference type="GO" id="GO:0071013">
    <property type="term" value="C:catalytic step 2 spliceosome"/>
    <property type="evidence" value="ECO:0007669"/>
    <property type="project" value="TreeGrafter"/>
</dbReference>
<dbReference type="Gene3D" id="2.130.10.10">
    <property type="entry name" value="YVTN repeat-like/Quinoprotein amine dehydrogenase"/>
    <property type="match status" value="1"/>
</dbReference>
<dbReference type="InterPro" id="IPR015943">
    <property type="entry name" value="WD40/YVTN_repeat-like_dom_sf"/>
</dbReference>
<evidence type="ECO:0000256" key="4">
    <source>
        <dbReference type="PROSITE-ProRule" id="PRU00221"/>
    </source>
</evidence>
<feature type="compositionally biased region" description="Polar residues" evidence="5">
    <location>
        <begin position="97"/>
        <end position="115"/>
    </location>
</feature>
<sequence>MTTSNENIINNETQNSSTIDPKELENIKKLCKLSIVNTINSYRLNTQQKLQSSEYQNNISTTSDNSDNDYRKIQLYSKIKDEYDRVKDMTPIVYGSKPQQQPNKPVTKQAGTTKPTVDKPTIEEDTQELDNLINSLPKQEEKKRKLDHSYNNALVIHNTLNTFNNNNNNNNATSNDRSLSLLNAAFAYDKPEWHPQWKLMRVVAGHTGWVRAISVDVRNEWFCTGSTDNTIKVWDLASGELKVTLTGHISAIRGLEVSSRHPYLFSVGEDNRVLCWDLEHNRQVRDYYGHSKGVYAVAMHPTLDILFTGGRDRVVRVWDIRTRAPIFQLQGHRNAVASLISQSADPQIISGSHDNTIRLWDLASGTSAATLTNHKSSIRAMVQHHKEYTFASAGSDNIKQWKCPEGAFIKNLSGHNSILNALALNQDNVLVSGGDNGTVHFWDWKSGYCFQKLETIAQPGSLHSEAGILAMSFDRTGSRLITCEADKSIKFYKEDDQSTPQKNPIASDWKPSFDNKRY</sequence>
<dbReference type="InterPro" id="IPR045241">
    <property type="entry name" value="Prp46/PLRG1-like"/>
</dbReference>
<keyword evidence="1 4" id="KW-0853">WD repeat</keyword>
<dbReference type="Pfam" id="PF00400">
    <property type="entry name" value="WD40"/>
    <property type="match status" value="6"/>
</dbReference>
<evidence type="ECO:0000256" key="5">
    <source>
        <dbReference type="SAM" id="MobiDB-lite"/>
    </source>
</evidence>
<feature type="repeat" description="WD" evidence="4">
    <location>
        <begin position="245"/>
        <end position="286"/>
    </location>
</feature>
<evidence type="ECO:0000256" key="3">
    <source>
        <dbReference type="ARBA" id="ARBA00025726"/>
    </source>
</evidence>
<organism evidence="6 7">
    <name type="scientific">Tieghemostelium lacteum</name>
    <name type="common">Slime mold</name>
    <name type="synonym">Dictyostelium lacteum</name>
    <dbReference type="NCBI Taxonomy" id="361077"/>
    <lineage>
        <taxon>Eukaryota</taxon>
        <taxon>Amoebozoa</taxon>
        <taxon>Evosea</taxon>
        <taxon>Eumycetozoa</taxon>
        <taxon>Dictyostelia</taxon>
        <taxon>Dictyosteliales</taxon>
        <taxon>Raperosteliaceae</taxon>
        <taxon>Tieghemostelium</taxon>
    </lineage>
</organism>
<proteinExistence type="inferred from homology"/>
<reference evidence="6 7" key="1">
    <citation type="submission" date="2015-12" db="EMBL/GenBank/DDBJ databases">
        <title>Dictyostelia acquired genes for synthesis and detection of signals that induce cell-type specialization by lateral gene transfer from prokaryotes.</title>
        <authorList>
            <person name="Gloeckner G."/>
            <person name="Schaap P."/>
        </authorList>
    </citation>
    <scope>NUCLEOTIDE SEQUENCE [LARGE SCALE GENOMIC DNA]</scope>
    <source>
        <strain evidence="6 7">TK</strain>
    </source>
</reference>
<dbReference type="FunCoup" id="A0A152A293">
    <property type="interactions" value="797"/>
</dbReference>
<evidence type="ECO:0000256" key="2">
    <source>
        <dbReference type="ARBA" id="ARBA00022737"/>
    </source>
</evidence>
<dbReference type="STRING" id="361077.A0A152A293"/>
<dbReference type="PROSITE" id="PS50082">
    <property type="entry name" value="WD_REPEATS_2"/>
    <property type="match status" value="5"/>
</dbReference>
<accession>A0A152A293</accession>
<evidence type="ECO:0000256" key="1">
    <source>
        <dbReference type="ARBA" id="ARBA00022574"/>
    </source>
</evidence>
<dbReference type="PANTHER" id="PTHR19923">
    <property type="entry name" value="WD40 REPEAT PROTEINPRL1/PRL2-RELATED"/>
    <property type="match status" value="1"/>
</dbReference>
<dbReference type="EMBL" id="LODT01000015">
    <property type="protein sequence ID" value="KYR00329.1"/>
    <property type="molecule type" value="Genomic_DNA"/>
</dbReference>
<dbReference type="Proteomes" id="UP000076078">
    <property type="component" value="Unassembled WGS sequence"/>
</dbReference>
<keyword evidence="7" id="KW-1185">Reference proteome</keyword>
<dbReference type="OMA" id="FAMCFDQ"/>
<dbReference type="SUPFAM" id="SSF50978">
    <property type="entry name" value="WD40 repeat-like"/>
    <property type="match status" value="1"/>
</dbReference>
<dbReference type="InterPro" id="IPR001680">
    <property type="entry name" value="WD40_rpt"/>
</dbReference>
<dbReference type="PROSITE" id="PS50294">
    <property type="entry name" value="WD_REPEATS_REGION"/>
    <property type="match status" value="5"/>
</dbReference>
<name>A0A152A293_TIELA</name>
<feature type="repeat" description="WD" evidence="4">
    <location>
        <begin position="329"/>
        <end position="370"/>
    </location>
</feature>
<feature type="region of interest" description="Disordered" evidence="5">
    <location>
        <begin position="93"/>
        <end position="123"/>
    </location>
</feature>
<dbReference type="InterPro" id="IPR019775">
    <property type="entry name" value="WD40_repeat_CS"/>
</dbReference>
<dbReference type="PROSITE" id="PS00678">
    <property type="entry name" value="WD_REPEATS_1"/>
    <property type="match status" value="2"/>
</dbReference>
<gene>
    <name evidence="6" type="ORF">DLAC_03071</name>
</gene>
<protein>
    <submittedName>
        <fullName evidence="6">WD40 repeat-containing protein</fullName>
    </submittedName>
</protein>
<evidence type="ECO:0000313" key="7">
    <source>
        <dbReference type="Proteomes" id="UP000076078"/>
    </source>
</evidence>
<feature type="region of interest" description="Disordered" evidence="5">
    <location>
        <begin position="494"/>
        <end position="518"/>
    </location>
</feature>
<dbReference type="SMART" id="SM00320">
    <property type="entry name" value="WD40"/>
    <property type="match status" value="7"/>
</dbReference>
<dbReference type="InterPro" id="IPR036322">
    <property type="entry name" value="WD40_repeat_dom_sf"/>
</dbReference>
<comment type="similarity">
    <text evidence="3">Belongs to the WD repeat PRL1/PRL2 family.</text>
</comment>
<dbReference type="FunFam" id="2.130.10.10:FF:000012">
    <property type="entry name" value="Putative pleiotropic regulator 1"/>
    <property type="match status" value="1"/>
</dbReference>
<dbReference type="GO" id="GO:0000974">
    <property type="term" value="C:Prp19 complex"/>
    <property type="evidence" value="ECO:0007669"/>
    <property type="project" value="TreeGrafter"/>
</dbReference>
<keyword evidence="2" id="KW-0677">Repeat</keyword>
<dbReference type="InterPro" id="IPR020472">
    <property type="entry name" value="WD40_PAC1"/>
</dbReference>
<dbReference type="AlphaFoldDB" id="A0A152A293"/>
<dbReference type="InParanoid" id="A0A152A293"/>
<dbReference type="PRINTS" id="PR00320">
    <property type="entry name" value="GPROTEINBRPT"/>
</dbReference>
<dbReference type="CDD" id="cd00200">
    <property type="entry name" value="WD40"/>
    <property type="match status" value="1"/>
</dbReference>
<dbReference type="OrthoDB" id="10256122at2759"/>
<dbReference type="PANTHER" id="PTHR19923:SF0">
    <property type="entry name" value="PLEIOTROPIC REGULATOR 1"/>
    <property type="match status" value="1"/>
</dbReference>
<dbReference type="GO" id="GO:0071011">
    <property type="term" value="C:precatalytic spliceosome"/>
    <property type="evidence" value="ECO:0007669"/>
    <property type="project" value="TreeGrafter"/>
</dbReference>
<evidence type="ECO:0000313" key="6">
    <source>
        <dbReference type="EMBL" id="KYR00329.1"/>
    </source>
</evidence>